<evidence type="ECO:0000313" key="6">
    <source>
        <dbReference type="Proteomes" id="UP000824007"/>
    </source>
</evidence>
<evidence type="ECO:0000256" key="3">
    <source>
        <dbReference type="PROSITE-ProRule" id="PRU00169"/>
    </source>
</evidence>
<reference evidence="5" key="2">
    <citation type="submission" date="2021-04" db="EMBL/GenBank/DDBJ databases">
        <authorList>
            <person name="Gilroy R."/>
        </authorList>
    </citation>
    <scope>NUCLEOTIDE SEQUENCE</scope>
    <source>
        <strain evidence="5">ChiSxjej3B15-24422</strain>
    </source>
</reference>
<feature type="domain" description="Response regulatory" evidence="4">
    <location>
        <begin position="2"/>
        <end position="121"/>
    </location>
</feature>
<evidence type="ECO:0000259" key="4">
    <source>
        <dbReference type="PROSITE" id="PS50110"/>
    </source>
</evidence>
<comment type="function">
    <text evidence="2">May play the central regulatory role in sporulation. It may be an element of the effector pathway responsible for the activation of sporulation genes in response to nutritional stress. Spo0A may act in concert with spo0H (a sigma factor) to control the expression of some genes that are critical to the sporulation process.</text>
</comment>
<dbReference type="AlphaFoldDB" id="A0A9D2C5S7"/>
<sequence>MHLAVCDDNIADRKQMERLLGRESDRRLNTTGVLYVDSFGNRDAILTTPMIYDGLFIDMTEDGSDAVEIAGKLREAGSVLPIVFCCSRIDYRKSPSLPDNCFFLDKPVHPAELAAMCDRLLAIKKSQVKRYEFRSLTETFYLEEKDIMYAWPVDDQTVRIRLTDGSEKTSVSTLLNFCANLGFDVDSSNRGIVKADIGYIRVSPSGLLAMIGCSCAVSLKHVAKIGFFDLTMTDGHKFRIAPSSRRTLQDAKNAAKE</sequence>
<dbReference type="InterPro" id="IPR011006">
    <property type="entry name" value="CheY-like_superfamily"/>
</dbReference>
<evidence type="ECO:0000256" key="1">
    <source>
        <dbReference type="ARBA" id="ARBA00018672"/>
    </source>
</evidence>
<dbReference type="SUPFAM" id="SSF52172">
    <property type="entry name" value="CheY-like"/>
    <property type="match status" value="1"/>
</dbReference>
<reference evidence="5" key="1">
    <citation type="journal article" date="2021" name="PeerJ">
        <title>Extensive microbial diversity within the chicken gut microbiome revealed by metagenomics and culture.</title>
        <authorList>
            <person name="Gilroy R."/>
            <person name="Ravi A."/>
            <person name="Getino M."/>
            <person name="Pursley I."/>
            <person name="Horton D.L."/>
            <person name="Alikhan N.F."/>
            <person name="Baker D."/>
            <person name="Gharbi K."/>
            <person name="Hall N."/>
            <person name="Watson M."/>
            <person name="Adriaenssens E.M."/>
            <person name="Foster-Nyarko E."/>
            <person name="Jarju S."/>
            <person name="Secka A."/>
            <person name="Antonio M."/>
            <person name="Oren A."/>
            <person name="Chaudhuri R.R."/>
            <person name="La Ragione R."/>
            <person name="Hildebrand F."/>
            <person name="Pallen M.J."/>
        </authorList>
    </citation>
    <scope>NUCLEOTIDE SEQUENCE</scope>
    <source>
        <strain evidence="5">ChiSxjej3B15-24422</strain>
    </source>
</reference>
<dbReference type="EMBL" id="DXDD01000098">
    <property type="protein sequence ID" value="HIY60547.1"/>
    <property type="molecule type" value="Genomic_DNA"/>
</dbReference>
<name>A0A9D2C5S7_9FIRM</name>
<dbReference type="Proteomes" id="UP000824007">
    <property type="component" value="Unassembled WGS sequence"/>
</dbReference>
<feature type="modified residue" description="4-aspartylphosphate" evidence="3">
    <location>
        <position position="58"/>
    </location>
</feature>
<evidence type="ECO:0000313" key="5">
    <source>
        <dbReference type="EMBL" id="HIY60547.1"/>
    </source>
</evidence>
<dbReference type="GO" id="GO:0000160">
    <property type="term" value="P:phosphorelay signal transduction system"/>
    <property type="evidence" value="ECO:0007669"/>
    <property type="project" value="InterPro"/>
</dbReference>
<dbReference type="InterPro" id="IPR001789">
    <property type="entry name" value="Sig_transdc_resp-reg_receiver"/>
</dbReference>
<organism evidence="5 6">
    <name type="scientific">Candidatus Eisenbergiella pullistercoris</name>
    <dbReference type="NCBI Taxonomy" id="2838555"/>
    <lineage>
        <taxon>Bacteria</taxon>
        <taxon>Bacillati</taxon>
        <taxon>Bacillota</taxon>
        <taxon>Clostridia</taxon>
        <taxon>Lachnospirales</taxon>
        <taxon>Lachnospiraceae</taxon>
        <taxon>Eisenbergiella</taxon>
    </lineage>
</organism>
<dbReference type="Gene3D" id="3.40.50.2300">
    <property type="match status" value="1"/>
</dbReference>
<keyword evidence="3" id="KW-0597">Phosphoprotein</keyword>
<comment type="caution">
    <text evidence="5">The sequence shown here is derived from an EMBL/GenBank/DDBJ whole genome shotgun (WGS) entry which is preliminary data.</text>
</comment>
<dbReference type="PROSITE" id="PS50110">
    <property type="entry name" value="RESPONSE_REGULATORY"/>
    <property type="match status" value="1"/>
</dbReference>
<evidence type="ECO:0000256" key="2">
    <source>
        <dbReference type="ARBA" id="ARBA00024867"/>
    </source>
</evidence>
<protein>
    <recommendedName>
        <fullName evidence="1">Stage 0 sporulation protein A homolog</fullName>
    </recommendedName>
</protein>
<proteinExistence type="predicted"/>
<gene>
    <name evidence="5" type="ORF">H9831_07720</name>
</gene>
<accession>A0A9D2C5S7</accession>